<dbReference type="Proteomes" id="UP001237642">
    <property type="component" value="Unassembled WGS sequence"/>
</dbReference>
<evidence type="ECO:0000256" key="1">
    <source>
        <dbReference type="SAM" id="SignalP"/>
    </source>
</evidence>
<sequence length="117" mass="12870">MGMWRRVGMILVVWLSGFRRMFACAGGALSHPSADAPTLDSSEQVYISCLALLKMLKHARLRNCDAAAVPPNASLQITLELVSWNLLHIYLTVTLIGKLQDGTVFLKKGHDGDEEAF</sequence>
<reference evidence="2" key="1">
    <citation type="submission" date="2023-02" db="EMBL/GenBank/DDBJ databases">
        <title>Genome of toxic invasive species Heracleum sosnowskyi carries increased number of genes despite the absence of recent whole-genome duplications.</title>
        <authorList>
            <person name="Schelkunov M."/>
            <person name="Shtratnikova V."/>
            <person name="Makarenko M."/>
            <person name="Klepikova A."/>
            <person name="Omelchenko D."/>
            <person name="Novikova G."/>
            <person name="Obukhova E."/>
            <person name="Bogdanov V."/>
            <person name="Penin A."/>
            <person name="Logacheva M."/>
        </authorList>
    </citation>
    <scope>NUCLEOTIDE SEQUENCE</scope>
    <source>
        <strain evidence="2">Hsosn_3</strain>
        <tissue evidence="2">Leaf</tissue>
    </source>
</reference>
<evidence type="ECO:0000313" key="2">
    <source>
        <dbReference type="EMBL" id="KAK1365712.1"/>
    </source>
</evidence>
<organism evidence="2 3">
    <name type="scientific">Heracleum sosnowskyi</name>
    <dbReference type="NCBI Taxonomy" id="360622"/>
    <lineage>
        <taxon>Eukaryota</taxon>
        <taxon>Viridiplantae</taxon>
        <taxon>Streptophyta</taxon>
        <taxon>Embryophyta</taxon>
        <taxon>Tracheophyta</taxon>
        <taxon>Spermatophyta</taxon>
        <taxon>Magnoliopsida</taxon>
        <taxon>eudicotyledons</taxon>
        <taxon>Gunneridae</taxon>
        <taxon>Pentapetalae</taxon>
        <taxon>asterids</taxon>
        <taxon>campanulids</taxon>
        <taxon>Apiales</taxon>
        <taxon>Apiaceae</taxon>
        <taxon>Apioideae</taxon>
        <taxon>apioid superclade</taxon>
        <taxon>Tordylieae</taxon>
        <taxon>Tordyliinae</taxon>
        <taxon>Heracleum</taxon>
    </lineage>
</organism>
<evidence type="ECO:0000313" key="3">
    <source>
        <dbReference type="Proteomes" id="UP001237642"/>
    </source>
</evidence>
<dbReference type="EMBL" id="JAUIZM010000009">
    <property type="protein sequence ID" value="KAK1365712.1"/>
    <property type="molecule type" value="Genomic_DNA"/>
</dbReference>
<proteinExistence type="predicted"/>
<feature type="chain" id="PRO_5042227495" description="Secreted protein" evidence="1">
    <location>
        <begin position="24"/>
        <end position="117"/>
    </location>
</feature>
<gene>
    <name evidence="2" type="ORF">POM88_041273</name>
</gene>
<reference evidence="2" key="2">
    <citation type="submission" date="2023-05" db="EMBL/GenBank/DDBJ databases">
        <authorList>
            <person name="Schelkunov M.I."/>
        </authorList>
    </citation>
    <scope>NUCLEOTIDE SEQUENCE</scope>
    <source>
        <strain evidence="2">Hsosn_3</strain>
        <tissue evidence="2">Leaf</tissue>
    </source>
</reference>
<keyword evidence="1" id="KW-0732">Signal</keyword>
<accession>A0AAD8HGH3</accession>
<keyword evidence="3" id="KW-1185">Reference proteome</keyword>
<dbReference type="AlphaFoldDB" id="A0AAD8HGH3"/>
<protein>
    <recommendedName>
        <fullName evidence="4">Secreted protein</fullName>
    </recommendedName>
</protein>
<evidence type="ECO:0008006" key="4">
    <source>
        <dbReference type="Google" id="ProtNLM"/>
    </source>
</evidence>
<name>A0AAD8HGH3_9APIA</name>
<feature type="signal peptide" evidence="1">
    <location>
        <begin position="1"/>
        <end position="23"/>
    </location>
</feature>
<comment type="caution">
    <text evidence="2">The sequence shown here is derived from an EMBL/GenBank/DDBJ whole genome shotgun (WGS) entry which is preliminary data.</text>
</comment>